<feature type="repeat" description="PPR" evidence="2">
    <location>
        <begin position="349"/>
        <end position="383"/>
    </location>
</feature>
<dbReference type="InterPro" id="IPR011990">
    <property type="entry name" value="TPR-like_helical_dom_sf"/>
</dbReference>
<feature type="repeat" description="PPR" evidence="2">
    <location>
        <begin position="451"/>
        <end position="485"/>
    </location>
</feature>
<dbReference type="InterPro" id="IPR002885">
    <property type="entry name" value="PPR_rpt"/>
</dbReference>
<evidence type="ECO:0000313" key="3">
    <source>
        <dbReference type="EMBL" id="KAA8518791.1"/>
    </source>
</evidence>
<dbReference type="InterPro" id="IPR046960">
    <property type="entry name" value="PPR_At4g14850-like_plant"/>
</dbReference>
<dbReference type="Pfam" id="PF13041">
    <property type="entry name" value="PPR_2"/>
    <property type="match status" value="3"/>
</dbReference>
<dbReference type="FunFam" id="1.25.40.10:FF:000694">
    <property type="entry name" value="Pentatricopeptide repeat-containing protein At3g50420"/>
    <property type="match status" value="1"/>
</dbReference>
<dbReference type="Pfam" id="PF20431">
    <property type="entry name" value="E_motif"/>
    <property type="match status" value="1"/>
</dbReference>
<evidence type="ECO:0008006" key="5">
    <source>
        <dbReference type="Google" id="ProtNLM"/>
    </source>
</evidence>
<dbReference type="AlphaFoldDB" id="A0A5J4ZNY8"/>
<dbReference type="FunFam" id="1.25.40.10:FF:000689">
    <property type="entry name" value="Tetratricopeptide repeat (TPR)-like superfamily protein"/>
    <property type="match status" value="1"/>
</dbReference>
<keyword evidence="1" id="KW-0677">Repeat</keyword>
<feature type="repeat" description="PPR" evidence="2">
    <location>
        <begin position="247"/>
        <end position="281"/>
    </location>
</feature>
<dbReference type="PROSITE" id="PS51375">
    <property type="entry name" value="PPR"/>
    <property type="match status" value="7"/>
</dbReference>
<feature type="repeat" description="PPR" evidence="2">
    <location>
        <begin position="115"/>
        <end position="145"/>
    </location>
</feature>
<evidence type="ECO:0000313" key="4">
    <source>
        <dbReference type="Proteomes" id="UP000325577"/>
    </source>
</evidence>
<dbReference type="FunFam" id="1.25.40.10:FF:000380">
    <property type="entry name" value="Pentatricopeptide repeat-containing protein, chloroplastic"/>
    <property type="match status" value="1"/>
</dbReference>
<dbReference type="SUPFAM" id="SSF48452">
    <property type="entry name" value="TPR-like"/>
    <property type="match status" value="1"/>
</dbReference>
<dbReference type="Pfam" id="PF13812">
    <property type="entry name" value="PPR_3"/>
    <property type="match status" value="1"/>
</dbReference>
<accession>A0A5J4ZNY8</accession>
<dbReference type="GO" id="GO:0003723">
    <property type="term" value="F:RNA binding"/>
    <property type="evidence" value="ECO:0007669"/>
    <property type="project" value="InterPro"/>
</dbReference>
<feature type="repeat" description="PPR" evidence="2">
    <location>
        <begin position="552"/>
        <end position="586"/>
    </location>
</feature>
<dbReference type="Gene3D" id="1.25.40.10">
    <property type="entry name" value="Tetratricopeptide repeat domain"/>
    <property type="match status" value="6"/>
</dbReference>
<protein>
    <recommendedName>
        <fullName evidence="5">DYW domain-containing protein</fullName>
    </recommendedName>
</protein>
<keyword evidence="4" id="KW-1185">Reference proteome</keyword>
<dbReference type="PANTHER" id="PTHR47926">
    <property type="entry name" value="PENTATRICOPEPTIDE REPEAT-CONTAINING PROTEIN"/>
    <property type="match status" value="1"/>
</dbReference>
<dbReference type="OrthoDB" id="185373at2759"/>
<dbReference type="NCBIfam" id="TIGR00756">
    <property type="entry name" value="PPR"/>
    <property type="match status" value="6"/>
</dbReference>
<gene>
    <name evidence="3" type="ORF">F0562_016435</name>
</gene>
<sequence length="784" mass="88197">MRSLASFTSSNHIMMIKNLEPKLRFTCDIVNSSIRLAVSPNFKTEQSSNDYISSLCKQRLFKEALEAFDFFQKNTNFHVNPSTYAHLISSCSSLRSLEHGRKIHNHIRTSNCQPDIILQNHILNMYGKCGSLKDARKVFDEMSNRNLVSWTSIIAGYSQNSRENDAIELYFQMRQSGLMPDQFTFGSIIKACSSLSDLKLGKQLHAHVIKSEFGSHLIAQNALIAMYTKFAEIVDALEVFSHIELKDLISWSSMIAGFSQLGYELEALHYFKEMMCQGVYQPNEFIFGSAFSACGSLLQPEYGRQIHGMSIKFGLDKDAFTGCSLSDMYAKCGLLDSARTIFYHIERPDLVSWNAIIAGFAYNGEANEATSFFSQMRHLKLTPDDVTVRSLLCAFASPFSLCQGKLVHSYIIKMGFDSDVPVCNTLLSMYAKCSDICDAFKIFNEISSNADLVSWNAILTVCMQHNQAEEVFRLLTLMHISDNKPDHVTLANILGACGEIASLEIGNQVHCYTMKTGLDLNICVMNALIDMYTKCGSLGNAQKLLDSMENPDVVSWSSLIVGYAQSGYGEEALELFRRMRSLGIKPNQVTFVGVLTACSHVGLVEEGWQFYKSMEMEYGVVPTREHCSCVVDLLARAGCINEAEYFINQMEFDPDIVVWKTLLAACKTRANLDVGKRAAESILKIDPTNSTAHVLLSNIYASSGSWDDVARLRSLMRQRGVRKVPGQSWIEVKERIHVFLAEDSLHPERDKIYTMLEKLWLQMLDARQHGLRGFNPEVFLHSEI</sequence>
<name>A0A5J4ZNY8_9ASTE</name>
<dbReference type="FunFam" id="1.25.40.10:FF:000031">
    <property type="entry name" value="Pentatricopeptide repeat-containing protein mitochondrial"/>
    <property type="match status" value="1"/>
</dbReference>
<proteinExistence type="predicted"/>
<dbReference type="EMBL" id="CM018050">
    <property type="protein sequence ID" value="KAA8518791.1"/>
    <property type="molecule type" value="Genomic_DNA"/>
</dbReference>
<dbReference type="FunFam" id="1.25.40.10:FF:000227">
    <property type="entry name" value="Pentatricopeptide repeat-containing protein At3g13880"/>
    <property type="match status" value="1"/>
</dbReference>
<dbReference type="Pfam" id="PF01535">
    <property type="entry name" value="PPR"/>
    <property type="match status" value="4"/>
</dbReference>
<reference evidence="3 4" key="1">
    <citation type="submission" date="2019-09" db="EMBL/GenBank/DDBJ databases">
        <title>A chromosome-level genome assembly of the Chinese tupelo Nyssa sinensis.</title>
        <authorList>
            <person name="Yang X."/>
            <person name="Kang M."/>
            <person name="Yang Y."/>
            <person name="Xiong H."/>
            <person name="Wang M."/>
            <person name="Zhang Z."/>
            <person name="Wang Z."/>
            <person name="Wu H."/>
            <person name="Ma T."/>
            <person name="Liu J."/>
            <person name="Xi Z."/>
        </authorList>
    </citation>
    <scope>NUCLEOTIDE SEQUENCE [LARGE SCALE GENOMIC DNA]</scope>
    <source>
        <strain evidence="3">J267</strain>
        <tissue evidence="3">Leaf</tissue>
    </source>
</reference>
<dbReference type="PANTHER" id="PTHR47926:SF420">
    <property type="entry name" value="REPEAT-CONTAINING PROTEIN, PUTATIVE-RELATED"/>
    <property type="match status" value="1"/>
</dbReference>
<feature type="repeat" description="PPR" evidence="2">
    <location>
        <begin position="80"/>
        <end position="114"/>
    </location>
</feature>
<evidence type="ECO:0000256" key="1">
    <source>
        <dbReference type="ARBA" id="ARBA00022737"/>
    </source>
</evidence>
<evidence type="ECO:0000256" key="2">
    <source>
        <dbReference type="PROSITE-ProRule" id="PRU00708"/>
    </source>
</evidence>
<dbReference type="GO" id="GO:0009451">
    <property type="term" value="P:RNA modification"/>
    <property type="evidence" value="ECO:0007669"/>
    <property type="project" value="InterPro"/>
</dbReference>
<feature type="repeat" description="PPR" evidence="2">
    <location>
        <begin position="146"/>
        <end position="180"/>
    </location>
</feature>
<dbReference type="Proteomes" id="UP000325577">
    <property type="component" value="Linkage Group LG7"/>
</dbReference>
<dbReference type="InterPro" id="IPR046848">
    <property type="entry name" value="E_motif"/>
</dbReference>
<organism evidence="3 4">
    <name type="scientific">Nyssa sinensis</name>
    <dbReference type="NCBI Taxonomy" id="561372"/>
    <lineage>
        <taxon>Eukaryota</taxon>
        <taxon>Viridiplantae</taxon>
        <taxon>Streptophyta</taxon>
        <taxon>Embryophyta</taxon>
        <taxon>Tracheophyta</taxon>
        <taxon>Spermatophyta</taxon>
        <taxon>Magnoliopsida</taxon>
        <taxon>eudicotyledons</taxon>
        <taxon>Gunneridae</taxon>
        <taxon>Pentapetalae</taxon>
        <taxon>asterids</taxon>
        <taxon>Cornales</taxon>
        <taxon>Nyssaceae</taxon>
        <taxon>Nyssa</taxon>
    </lineage>
</organism>
<dbReference type="FunFam" id="1.25.40.10:FF:000366">
    <property type="entry name" value="Pentatricopeptide (PPR) repeat-containing protein"/>
    <property type="match status" value="1"/>
</dbReference>